<dbReference type="GO" id="GO:0036297">
    <property type="term" value="P:interstrand cross-link repair"/>
    <property type="evidence" value="ECO:0007669"/>
    <property type="project" value="TreeGrafter"/>
</dbReference>
<dbReference type="InterPro" id="IPR036397">
    <property type="entry name" value="RNaseH_sf"/>
</dbReference>
<accession>A0A1G5HJV4</accession>
<dbReference type="PANTHER" id="PTHR47957">
    <property type="entry name" value="ATP-DEPENDENT HELICASE HRQ1"/>
    <property type="match status" value="1"/>
</dbReference>
<feature type="domain" description="Helicase C-terminal" evidence="4">
    <location>
        <begin position="272"/>
        <end position="425"/>
    </location>
</feature>
<dbReference type="InterPro" id="IPR014001">
    <property type="entry name" value="Helicase_ATP-bd"/>
</dbReference>
<dbReference type="Proteomes" id="UP000198870">
    <property type="component" value="Unassembled WGS sequence"/>
</dbReference>
<dbReference type="InterPro" id="IPR027417">
    <property type="entry name" value="P-loop_NTPase"/>
</dbReference>
<dbReference type="GO" id="GO:0006289">
    <property type="term" value="P:nucleotide-excision repair"/>
    <property type="evidence" value="ECO:0007669"/>
    <property type="project" value="TreeGrafter"/>
</dbReference>
<dbReference type="Pfam" id="PF00270">
    <property type="entry name" value="DEAD"/>
    <property type="match status" value="1"/>
</dbReference>
<dbReference type="InterPro" id="IPR001650">
    <property type="entry name" value="Helicase_C-like"/>
</dbReference>
<keyword evidence="6" id="KW-1185">Reference proteome</keyword>
<keyword evidence="5" id="KW-0378">Hydrolase</keyword>
<evidence type="ECO:0000313" key="6">
    <source>
        <dbReference type="Proteomes" id="UP000198870"/>
    </source>
</evidence>
<dbReference type="GO" id="GO:0043138">
    <property type="term" value="F:3'-5' DNA helicase activity"/>
    <property type="evidence" value="ECO:0007669"/>
    <property type="project" value="TreeGrafter"/>
</dbReference>
<dbReference type="Gene3D" id="3.40.50.300">
    <property type="entry name" value="P-loop containing nucleotide triphosphate hydrolases"/>
    <property type="match status" value="2"/>
</dbReference>
<dbReference type="RefSeq" id="WP_092212524.1">
    <property type="nucleotide sequence ID" value="NZ_FMUX01000014.1"/>
</dbReference>
<dbReference type="InterPro" id="IPR018973">
    <property type="entry name" value="MZB"/>
</dbReference>
<dbReference type="InterPro" id="IPR011545">
    <property type="entry name" value="DEAD/DEAH_box_helicase_dom"/>
</dbReference>
<evidence type="ECO:0000256" key="2">
    <source>
        <dbReference type="ARBA" id="ARBA00022840"/>
    </source>
</evidence>
<organism evidence="5 6">
    <name type="scientific">Desulfoluna spongiiphila</name>
    <dbReference type="NCBI Taxonomy" id="419481"/>
    <lineage>
        <taxon>Bacteria</taxon>
        <taxon>Pseudomonadati</taxon>
        <taxon>Thermodesulfobacteriota</taxon>
        <taxon>Desulfobacteria</taxon>
        <taxon>Desulfobacterales</taxon>
        <taxon>Desulfolunaceae</taxon>
        <taxon>Desulfoluna</taxon>
    </lineage>
</organism>
<dbReference type="SUPFAM" id="SSF52540">
    <property type="entry name" value="P-loop containing nucleoside triphosphate hydrolases"/>
    <property type="match status" value="1"/>
</dbReference>
<keyword evidence="2" id="KW-0067">ATP-binding</keyword>
<dbReference type="InterPro" id="IPR012337">
    <property type="entry name" value="RNaseH-like_sf"/>
</dbReference>
<dbReference type="Gene3D" id="3.30.420.10">
    <property type="entry name" value="Ribonuclease H-like superfamily/Ribonuclease H"/>
    <property type="match status" value="1"/>
</dbReference>
<dbReference type="PROSITE" id="PS51192">
    <property type="entry name" value="HELICASE_ATP_BIND_1"/>
    <property type="match status" value="1"/>
</dbReference>
<evidence type="ECO:0000259" key="4">
    <source>
        <dbReference type="PROSITE" id="PS51194"/>
    </source>
</evidence>
<dbReference type="Pfam" id="PF09369">
    <property type="entry name" value="MZB"/>
    <property type="match status" value="1"/>
</dbReference>
<dbReference type="CDD" id="cd17923">
    <property type="entry name" value="DEXHc_Hrq1-like"/>
    <property type="match status" value="1"/>
</dbReference>
<sequence>MAVDDYIRGMTGHPAFSQQVAAHKVIPGREASLGELDPPLPAALETAVKGLGVDRLYSHQVEAIQAIRRGEHTVVATPTASGKSLIYNLPVMEAVLEEPGTHALYLFPLKALAQDQLRALERLTGAVFAADPVTAAIYDGDTPPHARKKIRTRPPHILMTNPEMLHLSILPYHASWATFLRGLRFVVVDEVHTLKGVMGSHMAWVFRRLKRICRYYGSDPCFVFSSATIGNPAEHASRLADVEVSAITRSGSPASTKHFILLNTPEGASQAAIKLIHSAMHRELRTIVYCQSRKMTELIAMWAASKKAAFGEKITAYRSGFLPEERREIERKMADGELLTVVSTSALELGIDIGGLDLCILVGYPGSIMATWQRAGRVGRSGRDSLVVLIAQEDALDQYMMTHPDLFFSMDPEKAVVNPANEVLMAKHLDCAAAELPLRRGEPLCCQEAVADKLSRMEAYGSILASADGELLFSHRKFPQRSVALRGTGDTFDIVEAESRELIGSVDGHRAVRETYPGAVYIHRGDSYVVTELDLDKRTAVAAKQRVHYFTRIRSHKATEILEVSHRKPMGNAWVGVGKLKVTETITGYEKRLVKGQRLLTVIPLDLPPQVFETEGLWLEVPEAVRVAMEKEQRHFMGGIHAVEHAAIGILPLFAMADRNDIGGISIPHHPQLGKGAVFIYDGFPGGIGICSGVFGQAEALFDRTLSVIRDCPCETGCPACVHSPKCGSGNRPIDKEASRVLLEKLKTPLDEVLLAGEPVPRFPVTQKERGDEKPPAPGRFAVLDVETRRSAEEVGGWGRARFMGVSVAVLYDSKTDAFTTWTEDRIPEMARLLKEMDLVVGFNIRRFDYEVLSGVCGVDFYSFPTLDMLEEVHKRLGYRLSLDHLSCHTLGAEKSADGLAALAWWKEGRMDLIASYCEKDVALTRDLYLYGRDKGYLLFQNKSRTLVRLPVVW</sequence>
<reference evidence="5 6" key="1">
    <citation type="submission" date="2016-10" db="EMBL/GenBank/DDBJ databases">
        <authorList>
            <person name="de Groot N.N."/>
        </authorList>
    </citation>
    <scope>NUCLEOTIDE SEQUENCE [LARGE SCALE GENOMIC DNA]</scope>
    <source>
        <strain evidence="5 6">AA1</strain>
    </source>
</reference>
<dbReference type="EMBL" id="FMUX01000014">
    <property type="protein sequence ID" value="SCY63580.1"/>
    <property type="molecule type" value="Genomic_DNA"/>
</dbReference>
<evidence type="ECO:0000256" key="1">
    <source>
        <dbReference type="ARBA" id="ARBA00022741"/>
    </source>
</evidence>
<protein>
    <submittedName>
        <fullName evidence="5">DEAD/DEAH box helicase domain-containing protein</fullName>
    </submittedName>
</protein>
<dbReference type="AlphaFoldDB" id="A0A1G5HJV4"/>
<dbReference type="PROSITE" id="PS51194">
    <property type="entry name" value="HELICASE_CTER"/>
    <property type="match status" value="1"/>
</dbReference>
<dbReference type="OrthoDB" id="9815222at2"/>
<dbReference type="Pfam" id="PF00271">
    <property type="entry name" value="Helicase_C"/>
    <property type="match status" value="1"/>
</dbReference>
<gene>
    <name evidence="5" type="ORF">SAMN05216233_11472</name>
</gene>
<keyword evidence="1" id="KW-0547">Nucleotide-binding</keyword>
<dbReference type="PANTHER" id="PTHR47957:SF3">
    <property type="entry name" value="ATP-DEPENDENT HELICASE HRQ1"/>
    <property type="match status" value="1"/>
</dbReference>
<evidence type="ECO:0000313" key="5">
    <source>
        <dbReference type="EMBL" id="SCY63580.1"/>
    </source>
</evidence>
<feature type="domain" description="Helicase ATP-binding" evidence="3">
    <location>
        <begin position="64"/>
        <end position="247"/>
    </location>
</feature>
<dbReference type="SMART" id="SM00490">
    <property type="entry name" value="HELICc"/>
    <property type="match status" value="1"/>
</dbReference>
<proteinExistence type="predicted"/>
<dbReference type="STRING" id="419481.SAMN05216233_11472"/>
<dbReference type="GO" id="GO:0003676">
    <property type="term" value="F:nucleic acid binding"/>
    <property type="evidence" value="ECO:0007669"/>
    <property type="project" value="InterPro"/>
</dbReference>
<dbReference type="SUPFAM" id="SSF53098">
    <property type="entry name" value="Ribonuclease H-like"/>
    <property type="match status" value="1"/>
</dbReference>
<evidence type="ECO:0000259" key="3">
    <source>
        <dbReference type="PROSITE" id="PS51192"/>
    </source>
</evidence>
<dbReference type="GO" id="GO:0005524">
    <property type="term" value="F:ATP binding"/>
    <property type="evidence" value="ECO:0007669"/>
    <property type="project" value="UniProtKB-KW"/>
</dbReference>
<dbReference type="SMART" id="SM00487">
    <property type="entry name" value="DEXDc"/>
    <property type="match status" value="1"/>
</dbReference>
<keyword evidence="5" id="KW-0347">Helicase</keyword>
<dbReference type="CDD" id="cd18797">
    <property type="entry name" value="SF2_C_Hrq"/>
    <property type="match status" value="1"/>
</dbReference>
<name>A0A1G5HJV4_9BACT</name>